<dbReference type="InterPro" id="IPR001155">
    <property type="entry name" value="OxRdtase_FMN_N"/>
</dbReference>
<keyword evidence="4" id="KW-0285">Flavoprotein</keyword>
<organism evidence="12 13">
    <name type="scientific">Rhodovulum sulfidophilum</name>
    <name type="common">Rhodobacter sulfidophilus</name>
    <dbReference type="NCBI Taxonomy" id="35806"/>
    <lineage>
        <taxon>Bacteria</taxon>
        <taxon>Pseudomonadati</taxon>
        <taxon>Pseudomonadota</taxon>
        <taxon>Alphaproteobacteria</taxon>
        <taxon>Rhodobacterales</taxon>
        <taxon>Paracoccaceae</taxon>
        <taxon>Rhodovulum</taxon>
    </lineage>
</organism>
<evidence type="ECO:0000259" key="10">
    <source>
        <dbReference type="Pfam" id="PF00724"/>
    </source>
</evidence>
<evidence type="ECO:0000256" key="5">
    <source>
        <dbReference type="ARBA" id="ARBA00022643"/>
    </source>
</evidence>
<accession>A0A2W5N237</accession>
<dbReference type="PANTHER" id="PTHR42917:SF2">
    <property type="entry name" value="2,4-DIENOYL-COA REDUCTASE [(2E)-ENOYL-COA-PRODUCING]"/>
    <property type="match status" value="1"/>
</dbReference>
<evidence type="ECO:0000313" key="13">
    <source>
        <dbReference type="Proteomes" id="UP000249185"/>
    </source>
</evidence>
<dbReference type="PANTHER" id="PTHR42917">
    <property type="entry name" value="2,4-DIENOYL-COA REDUCTASE"/>
    <property type="match status" value="1"/>
</dbReference>
<evidence type="ECO:0000259" key="11">
    <source>
        <dbReference type="Pfam" id="PF07992"/>
    </source>
</evidence>
<dbReference type="SUPFAM" id="SSF51971">
    <property type="entry name" value="Nucleotide-binding domain"/>
    <property type="match status" value="1"/>
</dbReference>
<comment type="caution">
    <text evidence="12">The sequence shown here is derived from an EMBL/GenBank/DDBJ whole genome shotgun (WGS) entry which is preliminary data.</text>
</comment>
<protein>
    <submittedName>
        <fullName evidence="12">Oxidoreductase</fullName>
    </submittedName>
</protein>
<reference evidence="12 13" key="1">
    <citation type="submission" date="2017-08" db="EMBL/GenBank/DDBJ databases">
        <title>Infants hospitalized years apart are colonized by the same room-sourced microbial strains.</title>
        <authorList>
            <person name="Brooks B."/>
            <person name="Olm M.R."/>
            <person name="Firek B.A."/>
            <person name="Baker R."/>
            <person name="Thomas B.C."/>
            <person name="Morowitz M.J."/>
            <person name="Banfield J.F."/>
        </authorList>
    </citation>
    <scope>NUCLEOTIDE SEQUENCE [LARGE SCALE GENOMIC DNA]</scope>
    <source>
        <strain evidence="12">S2_005_002_R2_34</strain>
    </source>
</reference>
<evidence type="ECO:0000256" key="8">
    <source>
        <dbReference type="ARBA" id="ARBA00023004"/>
    </source>
</evidence>
<dbReference type="AlphaFoldDB" id="A0A2W5N237"/>
<sequence length="653" mass="68513">MTAFPRLLEPITLGKLEIRNRVALTGHGTGMPTDGTPNDRLIAYYEERARGEVGLIMLGSQQVHPSSPGITGLLCNYDDRIIPGLARLAKRVQAHGTRVFGYLSHMGLATSARPTPVWSASAVFEQKYGEVAHAMTREEIALIVEAHALAARRCLEAGLDGIEVHCGHGLLVQQFLSPLTNRREDEYGGAAENRARFAMEILAAVRAAIGPDVPLGIRCSGDELVPGGLTTGDMAAITPLLVAAGALDFVDVSAGTDGDLVSNMLHEPPMGLPPGPFRAVSRGIRDVVDVPVIHGTRIHTAEFAEGMIAAGDADMAGMARALIADPALPRKARLGRAAEITPCVACEQACFGRLYRGRHISCVGQPRTGREITYPAAAPVAEPRAILVIGGGPAGMEAAATAAERGHAVTLIERGDRLGGRMILAALPDGRGEWDRLRAHKAARLAALGVEVLLGTEADPALIAARAPAEVILATGARPRPLDAPGAATAPILTLDAAVTAMAAGGEGIGARVLVIDQIDRAPGMAAALMFARAGRRVDLATAAFHAGDKLEIQNISYFYRECLGAGVTFLPTVTPARLDGGAVDFYNVFTRSVTDRRHYDTIVAVLPGLSEDALLPAIRALGPPVHVIGDAYAPRDIEAAILEGYETAMALA</sequence>
<evidence type="ECO:0000256" key="9">
    <source>
        <dbReference type="ARBA" id="ARBA00023014"/>
    </source>
</evidence>
<evidence type="ECO:0000256" key="2">
    <source>
        <dbReference type="ARBA" id="ARBA00001966"/>
    </source>
</evidence>
<dbReference type="Gene3D" id="3.20.20.70">
    <property type="entry name" value="Aldolase class I"/>
    <property type="match status" value="1"/>
</dbReference>
<dbReference type="GO" id="GO:0010181">
    <property type="term" value="F:FMN binding"/>
    <property type="evidence" value="ECO:0007669"/>
    <property type="project" value="InterPro"/>
</dbReference>
<comment type="cofactor">
    <cofactor evidence="1">
        <name>FMN</name>
        <dbReference type="ChEBI" id="CHEBI:58210"/>
    </cofactor>
</comment>
<dbReference type="InterPro" id="IPR023753">
    <property type="entry name" value="FAD/NAD-binding_dom"/>
</dbReference>
<gene>
    <name evidence="12" type="ORF">DI556_17200</name>
</gene>
<proteinExistence type="inferred from homology"/>
<dbReference type="GO" id="GO:0046872">
    <property type="term" value="F:metal ion binding"/>
    <property type="evidence" value="ECO:0007669"/>
    <property type="project" value="UniProtKB-KW"/>
</dbReference>
<dbReference type="Gene3D" id="3.40.50.720">
    <property type="entry name" value="NAD(P)-binding Rossmann-like Domain"/>
    <property type="match status" value="1"/>
</dbReference>
<comment type="cofactor">
    <cofactor evidence="2">
        <name>[4Fe-4S] cluster</name>
        <dbReference type="ChEBI" id="CHEBI:49883"/>
    </cofactor>
</comment>
<evidence type="ECO:0000256" key="1">
    <source>
        <dbReference type="ARBA" id="ARBA00001917"/>
    </source>
</evidence>
<dbReference type="GO" id="GO:0016491">
    <property type="term" value="F:oxidoreductase activity"/>
    <property type="evidence" value="ECO:0007669"/>
    <property type="project" value="UniProtKB-KW"/>
</dbReference>
<keyword evidence="5" id="KW-0288">FMN</keyword>
<dbReference type="Proteomes" id="UP000249185">
    <property type="component" value="Unassembled WGS sequence"/>
</dbReference>
<dbReference type="Pfam" id="PF00724">
    <property type="entry name" value="Oxidored_FMN"/>
    <property type="match status" value="1"/>
</dbReference>
<dbReference type="SUPFAM" id="SSF51905">
    <property type="entry name" value="FAD/NAD(P)-binding domain"/>
    <property type="match status" value="1"/>
</dbReference>
<evidence type="ECO:0000256" key="3">
    <source>
        <dbReference type="ARBA" id="ARBA00011048"/>
    </source>
</evidence>
<feature type="domain" description="NADH:flavin oxidoreductase/NADH oxidase N-terminal" evidence="10">
    <location>
        <begin position="7"/>
        <end position="338"/>
    </location>
</feature>
<keyword evidence="6" id="KW-0479">Metal-binding</keyword>
<dbReference type="InterPro" id="IPR013785">
    <property type="entry name" value="Aldolase_TIM"/>
</dbReference>
<dbReference type="EMBL" id="QFPW01000016">
    <property type="protein sequence ID" value="PZQ47581.1"/>
    <property type="molecule type" value="Genomic_DNA"/>
</dbReference>
<evidence type="ECO:0000313" key="12">
    <source>
        <dbReference type="EMBL" id="PZQ47581.1"/>
    </source>
</evidence>
<comment type="similarity">
    <text evidence="3">In the N-terminal section; belongs to the NADH:flavin oxidoreductase/NADH oxidase family.</text>
</comment>
<dbReference type="Gene3D" id="3.50.50.60">
    <property type="entry name" value="FAD/NAD(P)-binding domain"/>
    <property type="match status" value="1"/>
</dbReference>
<evidence type="ECO:0000256" key="4">
    <source>
        <dbReference type="ARBA" id="ARBA00022630"/>
    </source>
</evidence>
<dbReference type="GO" id="GO:0051536">
    <property type="term" value="F:iron-sulfur cluster binding"/>
    <property type="evidence" value="ECO:0007669"/>
    <property type="project" value="UniProtKB-KW"/>
</dbReference>
<name>A0A2W5N237_RHOSU</name>
<keyword evidence="9" id="KW-0411">Iron-sulfur</keyword>
<dbReference type="SUPFAM" id="SSF51395">
    <property type="entry name" value="FMN-linked oxidoreductases"/>
    <property type="match status" value="1"/>
</dbReference>
<keyword evidence="7" id="KW-0560">Oxidoreductase</keyword>
<evidence type="ECO:0000256" key="6">
    <source>
        <dbReference type="ARBA" id="ARBA00022723"/>
    </source>
</evidence>
<feature type="domain" description="FAD/NAD(P)-binding" evidence="11">
    <location>
        <begin position="386"/>
        <end position="516"/>
    </location>
</feature>
<dbReference type="Pfam" id="PF07992">
    <property type="entry name" value="Pyr_redox_2"/>
    <property type="match status" value="1"/>
</dbReference>
<dbReference type="InterPro" id="IPR036188">
    <property type="entry name" value="FAD/NAD-bd_sf"/>
</dbReference>
<evidence type="ECO:0000256" key="7">
    <source>
        <dbReference type="ARBA" id="ARBA00023002"/>
    </source>
</evidence>
<keyword evidence="8" id="KW-0408">Iron</keyword>
<dbReference type="PRINTS" id="PR00368">
    <property type="entry name" value="FADPNR"/>
</dbReference>
<dbReference type="InterPro" id="IPR051793">
    <property type="entry name" value="NADH:flavin_oxidoreductase"/>
</dbReference>